<dbReference type="GO" id="GO:0016020">
    <property type="term" value="C:membrane"/>
    <property type="evidence" value="ECO:0007669"/>
    <property type="project" value="UniProtKB-SubCell"/>
</dbReference>
<keyword evidence="3 6" id="KW-0812">Transmembrane</keyword>
<dbReference type="Pfam" id="PF05653">
    <property type="entry name" value="Mg_trans_NIPA"/>
    <property type="match status" value="1"/>
</dbReference>
<evidence type="ECO:0000256" key="4">
    <source>
        <dbReference type="ARBA" id="ARBA00022989"/>
    </source>
</evidence>
<feature type="transmembrane region" description="Helical" evidence="6">
    <location>
        <begin position="69"/>
        <end position="85"/>
    </location>
</feature>
<dbReference type="AlphaFoldDB" id="A0A8J2KZ83"/>
<dbReference type="GO" id="GO:0015095">
    <property type="term" value="F:magnesium ion transmembrane transporter activity"/>
    <property type="evidence" value="ECO:0007669"/>
    <property type="project" value="InterPro"/>
</dbReference>
<feature type="transmembrane region" description="Helical" evidence="6">
    <location>
        <begin position="268"/>
        <end position="288"/>
    </location>
</feature>
<keyword evidence="8" id="KW-1185">Reference proteome</keyword>
<gene>
    <name evidence="7" type="ORF">AFUS01_LOCUS23001</name>
</gene>
<feature type="transmembrane region" description="Helical" evidence="6">
    <location>
        <begin position="167"/>
        <end position="186"/>
    </location>
</feature>
<evidence type="ECO:0000256" key="5">
    <source>
        <dbReference type="ARBA" id="ARBA00023136"/>
    </source>
</evidence>
<feature type="transmembrane region" description="Helical" evidence="6">
    <location>
        <begin position="237"/>
        <end position="256"/>
    </location>
</feature>
<sequence length="366" mass="40038">MNETLLTTLKPVVTTPILLVPKRDVVGFWIGVGLSVASSIFIGASFIIKKKALLRLRGEGKPANQGGYGYLKDVGWWAGLLSMALGEALNFVAYAFAPASIVSLLGVLSVLVTTILSSKYLNERLNFFGKIGCFLCAIGTAVIILHAPQEKEIENMRDLQAKISQPAFILYVNIVAATSVILVYFFRVKYAEESTKTLLIWLGVCAMVGSLSVMSVKGVGLAFTVTLGGGRNEFTNWLTYFCIVTLVMCVAIQMNFLNKALDTFNTAVVTPIYYVMFTTCVIIASAILFREFSYLSVSDWTGLICGFLNVLTAIFILNFCKNYDFSLNDLTHNFNAVLKPDVEKDESELTIMPLGNSGGYGTQTEV</sequence>
<organism evidence="7 8">
    <name type="scientific">Allacma fusca</name>
    <dbReference type="NCBI Taxonomy" id="39272"/>
    <lineage>
        <taxon>Eukaryota</taxon>
        <taxon>Metazoa</taxon>
        <taxon>Ecdysozoa</taxon>
        <taxon>Arthropoda</taxon>
        <taxon>Hexapoda</taxon>
        <taxon>Collembola</taxon>
        <taxon>Symphypleona</taxon>
        <taxon>Sminthuridae</taxon>
        <taxon>Allacma</taxon>
    </lineage>
</organism>
<accession>A0A8J2KZ83</accession>
<proteinExistence type="inferred from homology"/>
<dbReference type="EMBL" id="CAJVCH010273077">
    <property type="protein sequence ID" value="CAG7734621.1"/>
    <property type="molecule type" value="Genomic_DNA"/>
</dbReference>
<feature type="transmembrane region" description="Helical" evidence="6">
    <location>
        <begin position="198"/>
        <end position="225"/>
    </location>
</feature>
<dbReference type="OrthoDB" id="6428174at2759"/>
<comment type="caution">
    <text evidence="7">The sequence shown here is derived from an EMBL/GenBank/DDBJ whole genome shotgun (WGS) entry which is preliminary data.</text>
</comment>
<keyword evidence="4 6" id="KW-1133">Transmembrane helix</keyword>
<comment type="similarity">
    <text evidence="2">Belongs to the NIPA family.</text>
</comment>
<evidence type="ECO:0000313" key="8">
    <source>
        <dbReference type="Proteomes" id="UP000708208"/>
    </source>
</evidence>
<evidence type="ECO:0000256" key="3">
    <source>
        <dbReference type="ARBA" id="ARBA00022692"/>
    </source>
</evidence>
<dbReference type="InterPro" id="IPR008521">
    <property type="entry name" value="Mg_trans_NIPA"/>
</dbReference>
<reference evidence="7" key="1">
    <citation type="submission" date="2021-06" db="EMBL/GenBank/DDBJ databases">
        <authorList>
            <person name="Hodson N. C."/>
            <person name="Mongue J. A."/>
            <person name="Jaron S. K."/>
        </authorList>
    </citation>
    <scope>NUCLEOTIDE SEQUENCE</scope>
</reference>
<dbReference type="Proteomes" id="UP000708208">
    <property type="component" value="Unassembled WGS sequence"/>
</dbReference>
<dbReference type="PANTHER" id="PTHR12570">
    <property type="match status" value="1"/>
</dbReference>
<feature type="transmembrane region" description="Helical" evidence="6">
    <location>
        <begin position="300"/>
        <end position="320"/>
    </location>
</feature>
<evidence type="ECO:0008006" key="9">
    <source>
        <dbReference type="Google" id="ProtNLM"/>
    </source>
</evidence>
<evidence type="ECO:0000256" key="6">
    <source>
        <dbReference type="SAM" id="Phobius"/>
    </source>
</evidence>
<keyword evidence="5 6" id="KW-0472">Membrane</keyword>
<feature type="transmembrane region" description="Helical" evidence="6">
    <location>
        <begin position="127"/>
        <end position="147"/>
    </location>
</feature>
<evidence type="ECO:0000256" key="1">
    <source>
        <dbReference type="ARBA" id="ARBA00004141"/>
    </source>
</evidence>
<evidence type="ECO:0000256" key="2">
    <source>
        <dbReference type="ARBA" id="ARBA00007230"/>
    </source>
</evidence>
<name>A0A8J2KZ83_9HEXA</name>
<feature type="transmembrane region" description="Helical" evidence="6">
    <location>
        <begin position="91"/>
        <end position="115"/>
    </location>
</feature>
<feature type="transmembrane region" description="Helical" evidence="6">
    <location>
        <begin position="26"/>
        <end position="48"/>
    </location>
</feature>
<evidence type="ECO:0000313" key="7">
    <source>
        <dbReference type="EMBL" id="CAG7734621.1"/>
    </source>
</evidence>
<dbReference type="PANTHER" id="PTHR12570:SF92">
    <property type="entry name" value="SPICHTHYIN, ISOFORM B"/>
    <property type="match status" value="1"/>
</dbReference>
<protein>
    <recommendedName>
        <fullName evidence="9">Magnesium transporter</fullName>
    </recommendedName>
</protein>
<comment type="subcellular location">
    <subcellularLocation>
        <location evidence="1">Membrane</location>
        <topology evidence="1">Multi-pass membrane protein</topology>
    </subcellularLocation>
</comment>